<feature type="transmembrane region" description="Helical" evidence="7">
    <location>
        <begin position="158"/>
        <end position="180"/>
    </location>
</feature>
<dbReference type="AlphaFoldDB" id="A0A2T3B861"/>
<feature type="region of interest" description="Disordered" evidence="6">
    <location>
        <begin position="1"/>
        <end position="122"/>
    </location>
</feature>
<feature type="transmembrane region" description="Helical" evidence="7">
    <location>
        <begin position="200"/>
        <end position="220"/>
    </location>
</feature>
<reference evidence="9 10" key="1">
    <citation type="journal article" date="2018" name="New Phytol.">
        <title>Comparative genomics and transcriptomics depict ericoid mycorrhizal fungi as versatile saprotrophs and plant mutualists.</title>
        <authorList>
            <person name="Martino E."/>
            <person name="Morin E."/>
            <person name="Grelet G.A."/>
            <person name="Kuo A."/>
            <person name="Kohler A."/>
            <person name="Daghino S."/>
            <person name="Barry K.W."/>
            <person name="Cichocki N."/>
            <person name="Clum A."/>
            <person name="Dockter R.B."/>
            <person name="Hainaut M."/>
            <person name="Kuo R.C."/>
            <person name="LaButti K."/>
            <person name="Lindahl B.D."/>
            <person name="Lindquist E.A."/>
            <person name="Lipzen A."/>
            <person name="Khouja H.R."/>
            <person name="Magnuson J."/>
            <person name="Murat C."/>
            <person name="Ohm R.A."/>
            <person name="Singer S.W."/>
            <person name="Spatafora J.W."/>
            <person name="Wang M."/>
            <person name="Veneault-Fourrey C."/>
            <person name="Henrissat B."/>
            <person name="Grigoriev I.V."/>
            <person name="Martin F.M."/>
            <person name="Perotto S."/>
        </authorList>
    </citation>
    <scope>NUCLEOTIDE SEQUENCE [LARGE SCALE GENOMIC DNA]</scope>
    <source>
        <strain evidence="9 10">ATCC 22711</strain>
    </source>
</reference>
<dbReference type="GeneID" id="36574491"/>
<dbReference type="GO" id="GO:0005886">
    <property type="term" value="C:plasma membrane"/>
    <property type="evidence" value="ECO:0007669"/>
    <property type="project" value="UniProtKB-SubCell"/>
</dbReference>
<dbReference type="InterPro" id="IPR003807">
    <property type="entry name" value="DUF202"/>
</dbReference>
<dbReference type="InterPro" id="IPR052053">
    <property type="entry name" value="IM_YidH-like"/>
</dbReference>
<name>A0A2T3B861_AMORE</name>
<evidence type="ECO:0000256" key="3">
    <source>
        <dbReference type="ARBA" id="ARBA00022692"/>
    </source>
</evidence>
<feature type="compositionally biased region" description="Polar residues" evidence="6">
    <location>
        <begin position="78"/>
        <end position="105"/>
    </location>
</feature>
<evidence type="ECO:0000256" key="5">
    <source>
        <dbReference type="ARBA" id="ARBA00023136"/>
    </source>
</evidence>
<evidence type="ECO:0000313" key="9">
    <source>
        <dbReference type="EMBL" id="PSS23043.1"/>
    </source>
</evidence>
<keyword evidence="5 7" id="KW-0472">Membrane</keyword>
<evidence type="ECO:0000256" key="1">
    <source>
        <dbReference type="ARBA" id="ARBA00004651"/>
    </source>
</evidence>
<keyword evidence="3 7" id="KW-0812">Transmembrane</keyword>
<feature type="transmembrane region" description="Helical" evidence="7">
    <location>
        <begin position="241"/>
        <end position="263"/>
    </location>
</feature>
<evidence type="ECO:0000256" key="6">
    <source>
        <dbReference type="SAM" id="MobiDB-lite"/>
    </source>
</evidence>
<dbReference type="RefSeq" id="XP_024723089.1">
    <property type="nucleotide sequence ID" value="XM_024866410.1"/>
</dbReference>
<dbReference type="PANTHER" id="PTHR34187:SF2">
    <property type="entry name" value="DUF202 DOMAIN-CONTAINING PROTEIN"/>
    <property type="match status" value="1"/>
</dbReference>
<feature type="compositionally biased region" description="Basic and acidic residues" evidence="6">
    <location>
        <begin position="109"/>
        <end position="119"/>
    </location>
</feature>
<comment type="subcellular location">
    <subcellularLocation>
        <location evidence="1">Cell membrane</location>
        <topology evidence="1">Multi-pass membrane protein</topology>
    </subcellularLocation>
</comment>
<organism evidence="9 10">
    <name type="scientific">Amorphotheca resinae ATCC 22711</name>
    <dbReference type="NCBI Taxonomy" id="857342"/>
    <lineage>
        <taxon>Eukaryota</taxon>
        <taxon>Fungi</taxon>
        <taxon>Dikarya</taxon>
        <taxon>Ascomycota</taxon>
        <taxon>Pezizomycotina</taxon>
        <taxon>Leotiomycetes</taxon>
        <taxon>Helotiales</taxon>
        <taxon>Amorphothecaceae</taxon>
        <taxon>Amorphotheca</taxon>
    </lineage>
</organism>
<evidence type="ECO:0000313" key="10">
    <source>
        <dbReference type="Proteomes" id="UP000241818"/>
    </source>
</evidence>
<dbReference type="Pfam" id="PF02656">
    <property type="entry name" value="DUF202"/>
    <property type="match status" value="1"/>
</dbReference>
<evidence type="ECO:0000256" key="7">
    <source>
        <dbReference type="SAM" id="Phobius"/>
    </source>
</evidence>
<keyword evidence="10" id="KW-1185">Reference proteome</keyword>
<evidence type="ECO:0000259" key="8">
    <source>
        <dbReference type="Pfam" id="PF02656"/>
    </source>
</evidence>
<evidence type="ECO:0000256" key="2">
    <source>
        <dbReference type="ARBA" id="ARBA00022475"/>
    </source>
</evidence>
<feature type="domain" description="DUF202" evidence="8">
    <location>
        <begin position="149"/>
        <end position="226"/>
    </location>
</feature>
<dbReference type="InParanoid" id="A0A2T3B861"/>
<dbReference type="Proteomes" id="UP000241818">
    <property type="component" value="Unassembled WGS sequence"/>
</dbReference>
<gene>
    <name evidence="9" type="ORF">M430DRAFT_33657</name>
</gene>
<protein>
    <recommendedName>
        <fullName evidence="8">DUF202 domain-containing protein</fullName>
    </recommendedName>
</protein>
<keyword evidence="4 7" id="KW-1133">Transmembrane helix</keyword>
<proteinExistence type="predicted"/>
<dbReference type="PANTHER" id="PTHR34187">
    <property type="entry name" value="FGR18P"/>
    <property type="match status" value="1"/>
</dbReference>
<dbReference type="EMBL" id="KZ679008">
    <property type="protein sequence ID" value="PSS23043.1"/>
    <property type="molecule type" value="Genomic_DNA"/>
</dbReference>
<accession>A0A2T3B861</accession>
<evidence type="ECO:0000256" key="4">
    <source>
        <dbReference type="ARBA" id="ARBA00022989"/>
    </source>
</evidence>
<dbReference type="OrthoDB" id="199599at2759"/>
<sequence length="270" mass="29386">MSAPTGDAETSKPARSRAPSRIVQSPKDRIDSILESARARKAAMGDSSNSTPASPRLRGCDGRTAEAESSADEETSIVRRSSSRNMNYQSTQSREGRSSSTTNIRRSGRTSESEQHEQDSVASEHTSWWARLASEYGSVELENKGSVARDHLALERTFLAWLRTSLAFASIGIAITQLFRLNVSSASKGGNDAYRHLRQMGKPLGATFLGISIAILFLGFNRYFEGQHWIIKGKFPASRGSIALVAAITFALMVTSLVIVVVVEPTAFEN</sequence>
<keyword evidence="2" id="KW-1003">Cell membrane</keyword>